<accession>A0A645E6L8</accession>
<dbReference type="EMBL" id="VSSQ01042835">
    <property type="protein sequence ID" value="MPM96453.1"/>
    <property type="molecule type" value="Genomic_DNA"/>
</dbReference>
<name>A0A645E6L8_9ZZZZ</name>
<evidence type="ECO:0000256" key="1">
    <source>
        <dbReference type="SAM" id="MobiDB-lite"/>
    </source>
</evidence>
<gene>
    <name evidence="2" type="ORF">SDC9_143616</name>
</gene>
<dbReference type="AlphaFoldDB" id="A0A645E6L8"/>
<organism evidence="2">
    <name type="scientific">bioreactor metagenome</name>
    <dbReference type="NCBI Taxonomy" id="1076179"/>
    <lineage>
        <taxon>unclassified sequences</taxon>
        <taxon>metagenomes</taxon>
        <taxon>ecological metagenomes</taxon>
    </lineage>
</organism>
<reference evidence="2" key="1">
    <citation type="submission" date="2019-08" db="EMBL/GenBank/DDBJ databases">
        <authorList>
            <person name="Kucharzyk K."/>
            <person name="Murdoch R.W."/>
            <person name="Higgins S."/>
            <person name="Loffler F."/>
        </authorList>
    </citation>
    <scope>NUCLEOTIDE SEQUENCE</scope>
</reference>
<feature type="compositionally biased region" description="Basic and acidic residues" evidence="1">
    <location>
        <begin position="70"/>
        <end position="89"/>
    </location>
</feature>
<evidence type="ECO:0000313" key="2">
    <source>
        <dbReference type="EMBL" id="MPM96453.1"/>
    </source>
</evidence>
<proteinExistence type="predicted"/>
<comment type="caution">
    <text evidence="2">The sequence shown here is derived from an EMBL/GenBank/DDBJ whole genome shotgun (WGS) entry which is preliminary data.</text>
</comment>
<sequence>MENTRGGSSSNATVGSTANGVVIIVAVSADLGVEVDYLAFEVRIVLGVERSPVDDTVIRRQADDGANDLQVERNARHNRRCRGDGDRFAVSKSRSAAYERENHNQSQYDSGKLFHGFSP</sequence>
<feature type="region of interest" description="Disordered" evidence="1">
    <location>
        <begin position="69"/>
        <end position="119"/>
    </location>
</feature>
<protein>
    <submittedName>
        <fullName evidence="2">Uncharacterized protein</fullName>
    </submittedName>
</protein>